<dbReference type="EMBL" id="AWVF01000401">
    <property type="protein sequence ID" value="ERJ88721.1"/>
    <property type="molecule type" value="Genomic_DNA"/>
</dbReference>
<name>U2JR28_9FIRM</name>
<evidence type="ECO:0000313" key="2">
    <source>
        <dbReference type="Proteomes" id="UP000016662"/>
    </source>
</evidence>
<dbReference type="AlphaFoldDB" id="U2JR28"/>
<organism evidence="1 2">
    <name type="scientific">Ruminococcus callidus ATCC 27760</name>
    <dbReference type="NCBI Taxonomy" id="411473"/>
    <lineage>
        <taxon>Bacteria</taxon>
        <taxon>Bacillati</taxon>
        <taxon>Bacillota</taxon>
        <taxon>Clostridia</taxon>
        <taxon>Eubacteriales</taxon>
        <taxon>Oscillospiraceae</taxon>
        <taxon>Ruminococcus</taxon>
    </lineage>
</organism>
<evidence type="ECO:0000313" key="1">
    <source>
        <dbReference type="EMBL" id="ERJ88721.1"/>
    </source>
</evidence>
<accession>U2JR28</accession>
<dbReference type="Proteomes" id="UP000016662">
    <property type="component" value="Unassembled WGS sequence"/>
</dbReference>
<feature type="non-terminal residue" evidence="1">
    <location>
        <position position="1"/>
    </location>
</feature>
<proteinExistence type="predicted"/>
<keyword evidence="2" id="KW-1185">Reference proteome</keyword>
<sequence length="46" mass="5069">PSGGLYAVFPSFRCVSSFCNYHIIIGGRSKHKTVPKLQSFFGTVFS</sequence>
<reference evidence="1 2" key="1">
    <citation type="submission" date="2013-07" db="EMBL/GenBank/DDBJ databases">
        <authorList>
            <person name="Weinstock G."/>
            <person name="Sodergren E."/>
            <person name="Wylie T."/>
            <person name="Fulton L."/>
            <person name="Fulton R."/>
            <person name="Fronick C."/>
            <person name="O'Laughlin M."/>
            <person name="Godfrey J."/>
            <person name="Miner T."/>
            <person name="Herter B."/>
            <person name="Appelbaum E."/>
            <person name="Cordes M."/>
            <person name="Lek S."/>
            <person name="Wollam A."/>
            <person name="Pepin K.H."/>
            <person name="Palsikar V.B."/>
            <person name="Mitreva M."/>
            <person name="Wilson R.K."/>
        </authorList>
    </citation>
    <scope>NUCLEOTIDE SEQUENCE [LARGE SCALE GENOMIC DNA]</scope>
    <source>
        <strain evidence="1 2">ATCC 27760</strain>
    </source>
</reference>
<dbReference type="HOGENOM" id="CLU_3177506_0_0_9"/>
<gene>
    <name evidence="1" type="ORF">RUMCAL_03075</name>
</gene>
<protein>
    <submittedName>
        <fullName evidence="1">Uncharacterized protein</fullName>
    </submittedName>
</protein>
<comment type="caution">
    <text evidence="1">The sequence shown here is derived from an EMBL/GenBank/DDBJ whole genome shotgun (WGS) entry which is preliminary data.</text>
</comment>